<dbReference type="STRING" id="39495.SAMN02745111_01909"/>
<gene>
    <name evidence="3" type="ORF">SAMN02745111_01909</name>
</gene>
<protein>
    <recommendedName>
        <fullName evidence="2">SpaA-like prealbumin fold domain-containing protein</fullName>
    </recommendedName>
</protein>
<feature type="compositionally biased region" description="Basic and acidic residues" evidence="1">
    <location>
        <begin position="464"/>
        <end position="501"/>
    </location>
</feature>
<dbReference type="Pfam" id="PF17802">
    <property type="entry name" value="SpaA"/>
    <property type="match status" value="1"/>
</dbReference>
<dbReference type="AlphaFoldDB" id="A0A1T4VXQ7"/>
<accession>A0A1T4VXQ7</accession>
<dbReference type="Proteomes" id="UP000190814">
    <property type="component" value="Unassembled WGS sequence"/>
</dbReference>
<name>A0A1T4VXQ7_9FIRM</name>
<dbReference type="InterPro" id="IPR013783">
    <property type="entry name" value="Ig-like_fold"/>
</dbReference>
<evidence type="ECO:0000313" key="3">
    <source>
        <dbReference type="EMBL" id="SKA69782.1"/>
    </source>
</evidence>
<feature type="region of interest" description="Disordered" evidence="1">
    <location>
        <begin position="441"/>
        <end position="556"/>
    </location>
</feature>
<evidence type="ECO:0000256" key="1">
    <source>
        <dbReference type="SAM" id="MobiDB-lite"/>
    </source>
</evidence>
<reference evidence="3 4" key="1">
    <citation type="submission" date="2017-02" db="EMBL/GenBank/DDBJ databases">
        <authorList>
            <person name="Peterson S.W."/>
        </authorList>
    </citation>
    <scope>NUCLEOTIDE SEQUENCE [LARGE SCALE GENOMIC DNA]</scope>
    <source>
        <strain evidence="3 4">ATCC 35992</strain>
    </source>
</reference>
<evidence type="ECO:0000313" key="4">
    <source>
        <dbReference type="Proteomes" id="UP000190814"/>
    </source>
</evidence>
<organism evidence="3 4">
    <name type="scientific">Eubacterium uniforme</name>
    <dbReference type="NCBI Taxonomy" id="39495"/>
    <lineage>
        <taxon>Bacteria</taxon>
        <taxon>Bacillati</taxon>
        <taxon>Bacillota</taxon>
        <taxon>Clostridia</taxon>
        <taxon>Eubacteriales</taxon>
        <taxon>Eubacteriaceae</taxon>
        <taxon>Eubacterium</taxon>
    </lineage>
</organism>
<sequence>EGYELEYVKMNGSEVSEGTDKAYTTNTVVTKDGKTVTIEDKYKEIVETGDLEIKKTIDGENITEDDLKNLKFTVQNEAGEYLYKEDGKVKTSKDKHEIALGEFDKNNDGTYSLKFEDIEVGKYTVKETQANIEGYELEYVKMNGSEVSEGTDKAYTTNTVVTKDGKTVTIEDKYKEIIETGDLEIKKTIDGENITEDDLENLKFTVQNEAGEYLYKEDGKVKTSKDKHEIALGEFDKNNDGTYSLKFEDIEVGKYTVKETQANIEGYDIEYVEMDGKKVNASNDDSFTTNAVVTKDGKVLEIVDAYKVQTGDLEIKKTLDGDNIVEDDFENLKFTVQNEAGEYLFKDANGNVKTSRDKHEIKLGDFDKNSNGTYTLKFENIEIGEYTVKETQANVEGYELEYVKMNGQKVSEGNDDSYTANTVLTKDGKTVEIEDKYKKVKEDVTEETESTTEETESTVDIETESTKETETTTKETIKETQDVVAEESRESEKKTDKESNKKDKKKDKKDNKKNKKNKDKKEIVRGEERESSSTERITETLTGETEGGSGSSTPQTGDFNHIKELFMLFLSSLVGLVAMVKIKKKNQY</sequence>
<feature type="compositionally biased region" description="Basic and acidic residues" evidence="1">
    <location>
        <begin position="519"/>
        <end position="538"/>
    </location>
</feature>
<feature type="compositionally biased region" description="Acidic residues" evidence="1">
    <location>
        <begin position="444"/>
        <end position="463"/>
    </location>
</feature>
<dbReference type="Gene3D" id="2.60.40.10">
    <property type="entry name" value="Immunoglobulins"/>
    <property type="match status" value="3"/>
</dbReference>
<feature type="domain" description="SpaA-like prealbumin fold" evidence="2">
    <location>
        <begin position="184"/>
        <end position="270"/>
    </location>
</feature>
<keyword evidence="4" id="KW-1185">Reference proteome</keyword>
<evidence type="ECO:0000259" key="2">
    <source>
        <dbReference type="Pfam" id="PF17802"/>
    </source>
</evidence>
<dbReference type="RefSeq" id="WP_200803975.1">
    <property type="nucleotide sequence ID" value="NZ_FUXZ01000012.1"/>
</dbReference>
<dbReference type="EMBL" id="FUXZ01000012">
    <property type="protein sequence ID" value="SKA69782.1"/>
    <property type="molecule type" value="Genomic_DNA"/>
</dbReference>
<dbReference type="InterPro" id="IPR041033">
    <property type="entry name" value="SpaA_PFL_dom_1"/>
</dbReference>
<feature type="non-terminal residue" evidence="3">
    <location>
        <position position="1"/>
    </location>
</feature>
<feature type="compositionally biased region" description="Basic residues" evidence="1">
    <location>
        <begin position="502"/>
        <end position="518"/>
    </location>
</feature>
<proteinExistence type="predicted"/>